<dbReference type="Gene3D" id="3.40.50.300">
    <property type="entry name" value="P-loop containing nucleotide triphosphate hydrolases"/>
    <property type="match status" value="1"/>
</dbReference>
<dbReference type="RefSeq" id="WP_276236251.1">
    <property type="nucleotide sequence ID" value="NZ_CP119803.1"/>
</dbReference>
<dbReference type="EMBL" id="JBHTAP010000002">
    <property type="protein sequence ID" value="MFC7236659.1"/>
    <property type="molecule type" value="Genomic_DNA"/>
</dbReference>
<reference evidence="2" key="3">
    <citation type="submission" date="2024-09" db="EMBL/GenBank/DDBJ databases">
        <authorList>
            <person name="Sun Q."/>
        </authorList>
    </citation>
    <scope>NUCLEOTIDE SEQUENCE</scope>
    <source>
        <strain evidence="2">CCM 7403</strain>
    </source>
</reference>
<evidence type="ECO:0000313" key="2">
    <source>
        <dbReference type="EMBL" id="MFC7236659.1"/>
    </source>
</evidence>
<keyword evidence="3" id="KW-1185">Reference proteome</keyword>
<evidence type="ECO:0000313" key="3">
    <source>
        <dbReference type="Proteomes" id="UP001596398"/>
    </source>
</evidence>
<dbReference type="EMBL" id="JBHTAP010000002">
    <property type="protein sequence ID" value="MFC7236571.1"/>
    <property type="molecule type" value="Genomic_DNA"/>
</dbReference>
<gene>
    <name evidence="1" type="ORF">ACFQJ4_14815</name>
    <name evidence="2" type="ORF">ACFQJ4_15265</name>
</gene>
<dbReference type="Proteomes" id="UP001596398">
    <property type="component" value="Unassembled WGS sequence"/>
</dbReference>
<protein>
    <submittedName>
        <fullName evidence="2">Uncharacterized protein</fullName>
    </submittedName>
</protein>
<comment type="caution">
    <text evidence="2">The sequence shown here is derived from an EMBL/GenBank/DDBJ whole genome shotgun (WGS) entry which is preliminary data.</text>
</comment>
<organism evidence="2 3">
    <name type="scientific">Halosegnis marinus</name>
    <dbReference type="NCBI Taxonomy" id="3034023"/>
    <lineage>
        <taxon>Archaea</taxon>
        <taxon>Methanobacteriati</taxon>
        <taxon>Methanobacteriota</taxon>
        <taxon>Stenosarchaea group</taxon>
        <taxon>Halobacteria</taxon>
        <taxon>Halobacteriales</taxon>
        <taxon>Natronomonadaceae</taxon>
        <taxon>Halosegnis</taxon>
    </lineage>
</organism>
<dbReference type="InterPro" id="IPR027417">
    <property type="entry name" value="P-loop_NTPase"/>
</dbReference>
<evidence type="ECO:0000313" key="1">
    <source>
        <dbReference type="EMBL" id="MFC7236571.1"/>
    </source>
</evidence>
<dbReference type="GeneID" id="79268397"/>
<reference evidence="3" key="2">
    <citation type="journal article" date="2019" name="Int. J. Syst. Evol. Microbiol.">
        <title>The Global Catalogue of Microorganisms (GCM) 10K type strain sequencing project: providing services to taxonomists for standard genome sequencing and annotation.</title>
        <authorList>
            <consortium name="The Broad Institute Genomics Platform"/>
            <consortium name="The Broad Institute Genome Sequencing Center for Infectious Disease"/>
            <person name="Wu L."/>
            <person name="Ma J."/>
        </authorList>
    </citation>
    <scope>NUCLEOTIDE SEQUENCE [LARGE SCALE GENOMIC DNA]</scope>
    <source>
        <strain evidence="3">DT85</strain>
    </source>
</reference>
<sequence length="227" mass="24965">MDTPSSRTSHRRQAIPDIDSGITHLQVDHPQSPAFHEIVLDALPTTDHAYWVDSRNVASTYRLYERAHSEATLSGLQIARAFTAYQHFSLCRRLVARTTSSTGLLCLPNITSLYRDDDVPTHERDALLDAVLTGLKGLAETYDVAVLVSTAPTDELADRVATVADRELTAETTPFGCLFEGDDFETRAYPVQGGWQTTIPYWVELFGAVSDTTLVEAASEMEFAGVA</sequence>
<reference evidence="2" key="1">
    <citation type="journal article" date="2014" name="Int. J. Syst. Evol. Microbiol.">
        <title>Complete genome sequence of Corynebacterium casei LMG S-19264T (=DSM 44701T), isolated from a smear-ripened cheese.</title>
        <authorList>
            <consortium name="US DOE Joint Genome Institute (JGI-PGF)"/>
            <person name="Walter F."/>
            <person name="Albersmeier A."/>
            <person name="Kalinowski J."/>
            <person name="Ruckert C."/>
        </authorList>
    </citation>
    <scope>NUCLEOTIDE SEQUENCE [LARGE SCALE GENOMIC DNA]</scope>
    <source>
        <strain evidence="2">CCM 7403</strain>
    </source>
</reference>
<name>A0ABD5ZST6_9EURY</name>
<accession>A0ABD5ZST6</accession>
<proteinExistence type="predicted"/>
<dbReference type="AlphaFoldDB" id="A0ABD5ZST6"/>